<accession>A0A1I0W734</accession>
<dbReference type="SUPFAM" id="SSF53187">
    <property type="entry name" value="Zn-dependent exopeptidases"/>
    <property type="match status" value="1"/>
</dbReference>
<evidence type="ECO:0000313" key="11">
    <source>
        <dbReference type="EMBL" id="SFA84127.1"/>
    </source>
</evidence>
<evidence type="ECO:0000256" key="8">
    <source>
        <dbReference type="ARBA" id="ARBA00023049"/>
    </source>
</evidence>
<dbReference type="STRING" id="1120918.SAMN05216249_103111"/>
<evidence type="ECO:0000256" key="3">
    <source>
        <dbReference type="ARBA" id="ARBA00022438"/>
    </source>
</evidence>
<dbReference type="PRINTS" id="PR00932">
    <property type="entry name" value="AMINO1PTASE"/>
</dbReference>
<evidence type="ECO:0000313" key="12">
    <source>
        <dbReference type="Proteomes" id="UP000198838"/>
    </source>
</evidence>
<dbReference type="GO" id="GO:0008270">
    <property type="term" value="F:zinc ion binding"/>
    <property type="evidence" value="ECO:0007669"/>
    <property type="project" value="InterPro"/>
</dbReference>
<evidence type="ECO:0000256" key="5">
    <source>
        <dbReference type="ARBA" id="ARBA00022723"/>
    </source>
</evidence>
<keyword evidence="7 9" id="KW-0862">Zinc</keyword>
<evidence type="ECO:0000256" key="9">
    <source>
        <dbReference type="RuleBase" id="RU004386"/>
    </source>
</evidence>
<dbReference type="EC" id="3.4.11.-" evidence="10"/>
<keyword evidence="8 9" id="KW-0482">Metalloprotease</keyword>
<dbReference type="PANTHER" id="PTHR28570:SF3">
    <property type="entry name" value="ASPARTYL AMINOPEPTIDASE"/>
    <property type="match status" value="1"/>
</dbReference>
<evidence type="ECO:0000256" key="1">
    <source>
        <dbReference type="ARBA" id="ARBA00001947"/>
    </source>
</evidence>
<dbReference type="GO" id="GO:0006508">
    <property type="term" value="P:proteolysis"/>
    <property type="evidence" value="ECO:0007669"/>
    <property type="project" value="UniProtKB-KW"/>
</dbReference>
<evidence type="ECO:0000256" key="6">
    <source>
        <dbReference type="ARBA" id="ARBA00022801"/>
    </source>
</evidence>
<dbReference type="NCBIfam" id="NF002759">
    <property type="entry name" value="PRK02813.1"/>
    <property type="match status" value="1"/>
</dbReference>
<evidence type="ECO:0000256" key="10">
    <source>
        <dbReference type="RuleBase" id="RU004387"/>
    </source>
</evidence>
<dbReference type="AlphaFoldDB" id="A0A1I0W734"/>
<dbReference type="GO" id="GO:0008237">
    <property type="term" value="F:metallopeptidase activity"/>
    <property type="evidence" value="ECO:0007669"/>
    <property type="project" value="UniProtKB-KW"/>
</dbReference>
<dbReference type="Gene3D" id="3.40.630.10">
    <property type="entry name" value="Zn peptidases"/>
    <property type="match status" value="1"/>
</dbReference>
<dbReference type="Pfam" id="PF02127">
    <property type="entry name" value="Peptidase_M18"/>
    <property type="match status" value="1"/>
</dbReference>
<dbReference type="OrthoDB" id="9764268at2"/>
<name>A0A1I0W734_9FIRM</name>
<dbReference type="GO" id="GO:0005737">
    <property type="term" value="C:cytoplasm"/>
    <property type="evidence" value="ECO:0007669"/>
    <property type="project" value="UniProtKB-ARBA"/>
</dbReference>
<sequence length="436" mass="49094">MAEFIEKMLNFIDESKSAYHGIENIKNRLESEGFQGLLESEKWNLEEEGKYYVERNGSSIIAFKIPKKSFSGFSIVASHSDSPGLKLKSNPVLGVDDKYLRLNIEKYGGLIMSSWFDRPLSIAGRVLLKDEKGFRVKNVDVDRDLLILPNLAIHMNRDINSGYSYNVQKDLLPLLGDYEDKKEGIMDIISRECNIDSDSILSGDLFVYNRDKGRIIGRENEYFCSPRIDNLECAYTTLMGFIEEDDIKSVALYCVFDNEEIGSGTKQGAASTFLYDTLRRISHGFYKDEDDYYRLIASSFMLSADNAHACHPNYPEKADIAEKTYMNKGPVLKYNAEAKYTTDAIAAGFFKYICKEAGIPYQEYHNRSDIPGGSTLGHISNEKVSLNTADIGLAQLAMHSANETAGCKDALYMTKLVRGFYAFGIKESGLQSYTLL</sequence>
<dbReference type="InterPro" id="IPR001948">
    <property type="entry name" value="Peptidase_M18"/>
</dbReference>
<dbReference type="CDD" id="cd05658">
    <property type="entry name" value="M18_DAP"/>
    <property type="match status" value="1"/>
</dbReference>
<keyword evidence="12" id="KW-1185">Reference proteome</keyword>
<protein>
    <recommendedName>
        <fullName evidence="10">M18 family aminopeptidase</fullName>
        <ecNumber evidence="10">3.4.11.-</ecNumber>
    </recommendedName>
</protein>
<dbReference type="InterPro" id="IPR023358">
    <property type="entry name" value="Peptidase_M18_dom2"/>
</dbReference>
<evidence type="ECO:0000256" key="2">
    <source>
        <dbReference type="ARBA" id="ARBA00008290"/>
    </source>
</evidence>
<dbReference type="RefSeq" id="WP_092870564.1">
    <property type="nucleotide sequence ID" value="NZ_FOJY01000003.1"/>
</dbReference>
<proteinExistence type="inferred from homology"/>
<dbReference type="GO" id="GO:0004177">
    <property type="term" value="F:aminopeptidase activity"/>
    <property type="evidence" value="ECO:0007669"/>
    <property type="project" value="UniProtKB-KW"/>
</dbReference>
<dbReference type="PANTHER" id="PTHR28570">
    <property type="entry name" value="ASPARTYL AMINOPEPTIDASE"/>
    <property type="match status" value="1"/>
</dbReference>
<evidence type="ECO:0000256" key="7">
    <source>
        <dbReference type="ARBA" id="ARBA00022833"/>
    </source>
</evidence>
<dbReference type="EMBL" id="FOJY01000003">
    <property type="protein sequence ID" value="SFA84127.1"/>
    <property type="molecule type" value="Genomic_DNA"/>
</dbReference>
<dbReference type="Proteomes" id="UP000198838">
    <property type="component" value="Unassembled WGS sequence"/>
</dbReference>
<dbReference type="SUPFAM" id="SSF101821">
    <property type="entry name" value="Aminopeptidase/glucanase lid domain"/>
    <property type="match status" value="1"/>
</dbReference>
<keyword evidence="4 9" id="KW-0645">Protease</keyword>
<keyword evidence="3 9" id="KW-0031">Aminopeptidase</keyword>
<organism evidence="11 12">
    <name type="scientific">Acetitomaculum ruminis DSM 5522</name>
    <dbReference type="NCBI Taxonomy" id="1120918"/>
    <lineage>
        <taxon>Bacteria</taxon>
        <taxon>Bacillati</taxon>
        <taxon>Bacillota</taxon>
        <taxon>Clostridia</taxon>
        <taxon>Lachnospirales</taxon>
        <taxon>Lachnospiraceae</taxon>
        <taxon>Acetitomaculum</taxon>
    </lineage>
</organism>
<gene>
    <name evidence="11" type="ORF">SAMN05216249_103111</name>
</gene>
<reference evidence="11 12" key="1">
    <citation type="submission" date="2016-10" db="EMBL/GenBank/DDBJ databases">
        <authorList>
            <person name="de Groot N.N."/>
        </authorList>
    </citation>
    <scope>NUCLEOTIDE SEQUENCE [LARGE SCALE GENOMIC DNA]</scope>
    <source>
        <strain evidence="11 12">DSM 5522</strain>
    </source>
</reference>
<keyword evidence="5 9" id="KW-0479">Metal-binding</keyword>
<dbReference type="Gene3D" id="2.30.250.10">
    <property type="entry name" value="Aminopeptidase i, Domain 2"/>
    <property type="match status" value="1"/>
</dbReference>
<comment type="cofactor">
    <cofactor evidence="1 10">
        <name>Zn(2+)</name>
        <dbReference type="ChEBI" id="CHEBI:29105"/>
    </cofactor>
</comment>
<comment type="similarity">
    <text evidence="2 9">Belongs to the peptidase M18 family.</text>
</comment>
<keyword evidence="6 9" id="KW-0378">Hydrolase</keyword>
<evidence type="ECO:0000256" key="4">
    <source>
        <dbReference type="ARBA" id="ARBA00022670"/>
    </source>
</evidence>